<evidence type="ECO:0000313" key="3">
    <source>
        <dbReference type="Proteomes" id="UP000683925"/>
    </source>
</evidence>
<sequence>MKKSQVIRPNSNHKNEIKNNQIYIPKVSNMIISEKLMQNLLRTTSAYLLAKNVPHQNLTPSRRNFRQSPMKNQIHGQQFNSLQNQTNYAITNSIRYYNPSNKCYLSSSFSKFPTTSGQRISQISIKTLSSINTQNQNSIPLYKLITKMKNQSKDTRSVSQFPTMSTERIVQDSEGQQQKRKKSVRFNDQVEYLVIKSSEGIEKYKYKFFEPLDEDHVYK</sequence>
<keyword evidence="3" id="KW-1185">Reference proteome</keyword>
<dbReference type="OMA" id="FNDQVEY"/>
<gene>
    <name evidence="2" type="ORF">POCTA_138.1.T0070193</name>
</gene>
<reference evidence="2" key="1">
    <citation type="submission" date="2021-01" db="EMBL/GenBank/DDBJ databases">
        <authorList>
            <consortium name="Genoscope - CEA"/>
            <person name="William W."/>
        </authorList>
    </citation>
    <scope>NUCLEOTIDE SEQUENCE</scope>
</reference>
<dbReference type="Proteomes" id="UP000683925">
    <property type="component" value="Unassembled WGS sequence"/>
</dbReference>
<accession>A0A8S1SB42</accession>
<dbReference type="OrthoDB" id="10287752at2759"/>
<dbReference type="EMBL" id="CAJJDP010000006">
    <property type="protein sequence ID" value="CAD8136094.1"/>
    <property type="molecule type" value="Genomic_DNA"/>
</dbReference>
<evidence type="ECO:0000256" key="1">
    <source>
        <dbReference type="SAM" id="MobiDB-lite"/>
    </source>
</evidence>
<dbReference type="AlphaFoldDB" id="A0A8S1SB42"/>
<proteinExistence type="predicted"/>
<protein>
    <submittedName>
        <fullName evidence="2">Uncharacterized protein</fullName>
    </submittedName>
</protein>
<feature type="region of interest" description="Disordered" evidence="1">
    <location>
        <begin position="153"/>
        <end position="182"/>
    </location>
</feature>
<evidence type="ECO:0000313" key="2">
    <source>
        <dbReference type="EMBL" id="CAD8136094.1"/>
    </source>
</evidence>
<comment type="caution">
    <text evidence="2">The sequence shown here is derived from an EMBL/GenBank/DDBJ whole genome shotgun (WGS) entry which is preliminary data.</text>
</comment>
<feature type="compositionally biased region" description="Polar residues" evidence="1">
    <location>
        <begin position="157"/>
        <end position="176"/>
    </location>
</feature>
<name>A0A8S1SB42_PAROT</name>
<organism evidence="2 3">
    <name type="scientific">Paramecium octaurelia</name>
    <dbReference type="NCBI Taxonomy" id="43137"/>
    <lineage>
        <taxon>Eukaryota</taxon>
        <taxon>Sar</taxon>
        <taxon>Alveolata</taxon>
        <taxon>Ciliophora</taxon>
        <taxon>Intramacronucleata</taxon>
        <taxon>Oligohymenophorea</taxon>
        <taxon>Peniculida</taxon>
        <taxon>Parameciidae</taxon>
        <taxon>Paramecium</taxon>
    </lineage>
</organism>